<dbReference type="PANTHER" id="PTHR30461">
    <property type="entry name" value="DNA-INVERTASE FROM LAMBDOID PROPHAGE"/>
    <property type="match status" value="1"/>
</dbReference>
<dbReference type="CDD" id="cd03768">
    <property type="entry name" value="SR_ResInv"/>
    <property type="match status" value="1"/>
</dbReference>
<evidence type="ECO:0000256" key="2">
    <source>
        <dbReference type="ARBA" id="ARBA00023125"/>
    </source>
</evidence>
<evidence type="ECO:0000259" key="6">
    <source>
        <dbReference type="PROSITE" id="PS51736"/>
    </source>
</evidence>
<dbReference type="PROSITE" id="PS00397">
    <property type="entry name" value="RECOMBINASES_1"/>
    <property type="match status" value="1"/>
</dbReference>
<dbReference type="SUPFAM" id="SSF53041">
    <property type="entry name" value="Resolvase-like"/>
    <property type="match status" value="1"/>
</dbReference>
<dbReference type="EMBL" id="JBHRTR010000031">
    <property type="protein sequence ID" value="MFC3229156.1"/>
    <property type="molecule type" value="Genomic_DNA"/>
</dbReference>
<feature type="region of interest" description="Disordered" evidence="5">
    <location>
        <begin position="1"/>
        <end position="20"/>
    </location>
</feature>
<dbReference type="PANTHER" id="PTHR30461:SF2">
    <property type="entry name" value="SERINE RECOMBINASE PINE-RELATED"/>
    <property type="match status" value="1"/>
</dbReference>
<evidence type="ECO:0000313" key="8">
    <source>
        <dbReference type="Proteomes" id="UP001595528"/>
    </source>
</evidence>
<evidence type="ECO:0000256" key="5">
    <source>
        <dbReference type="SAM" id="MobiDB-lite"/>
    </source>
</evidence>
<dbReference type="Gene3D" id="3.40.50.1390">
    <property type="entry name" value="Resolvase, N-terminal catalytic domain"/>
    <property type="match status" value="1"/>
</dbReference>
<dbReference type="InterPro" id="IPR050639">
    <property type="entry name" value="SSR_resolvase"/>
</dbReference>
<evidence type="ECO:0000256" key="4">
    <source>
        <dbReference type="PROSITE-ProRule" id="PRU10137"/>
    </source>
</evidence>
<proteinExistence type="predicted"/>
<dbReference type="InterPro" id="IPR006118">
    <property type="entry name" value="Recombinase_CS"/>
</dbReference>
<feature type="domain" description="Resolvase/invertase-type recombinase catalytic" evidence="6">
    <location>
        <begin position="18"/>
        <end position="152"/>
    </location>
</feature>
<keyword evidence="1" id="KW-0229">DNA integration</keyword>
<name>A0ABV7L3B1_9PROT</name>
<evidence type="ECO:0000256" key="3">
    <source>
        <dbReference type="ARBA" id="ARBA00023172"/>
    </source>
</evidence>
<organism evidence="7 8">
    <name type="scientific">Marinibaculum pumilum</name>
    <dbReference type="NCBI Taxonomy" id="1766165"/>
    <lineage>
        <taxon>Bacteria</taxon>
        <taxon>Pseudomonadati</taxon>
        <taxon>Pseudomonadota</taxon>
        <taxon>Alphaproteobacteria</taxon>
        <taxon>Rhodospirillales</taxon>
        <taxon>Rhodospirillaceae</taxon>
        <taxon>Marinibaculum</taxon>
    </lineage>
</organism>
<dbReference type="SMART" id="SM00857">
    <property type="entry name" value="Resolvase"/>
    <property type="match status" value="1"/>
</dbReference>
<dbReference type="PROSITE" id="PS00398">
    <property type="entry name" value="RECOMBINASES_2"/>
    <property type="match status" value="1"/>
</dbReference>
<protein>
    <submittedName>
        <fullName evidence="7">Recombinase family protein</fullName>
    </submittedName>
</protein>
<comment type="caution">
    <text evidence="7">The sequence shown here is derived from an EMBL/GenBank/DDBJ whole genome shotgun (WGS) entry which is preliminary data.</text>
</comment>
<keyword evidence="8" id="KW-1185">Reference proteome</keyword>
<gene>
    <name evidence="7" type="ORF">ACFOGJ_18060</name>
</gene>
<accession>A0ABV7L3B1</accession>
<keyword evidence="2" id="KW-0238">DNA-binding</keyword>
<evidence type="ECO:0000313" key="7">
    <source>
        <dbReference type="EMBL" id="MFC3229156.1"/>
    </source>
</evidence>
<sequence>MSPQKEGPENSLENEGGRRIGYARVSTADQNTRLQHDALERAGCVRLFTDGDRSGAERNRPALARALRQVRPGDTLVVWKLDRLARSLQDLLDITDALKRRGVAFESLTEKIDTGSAYGEFVFHIIAAVAHMERRLIAERTRAGLAAAKRRGIRLGRRPKLDERAVRRAYRQVRTGRAGIGDIAARHEVARITVTRAFARYGLENGDTTGGMPSN</sequence>
<dbReference type="InterPro" id="IPR036162">
    <property type="entry name" value="Resolvase-like_N_sf"/>
</dbReference>
<evidence type="ECO:0000256" key="1">
    <source>
        <dbReference type="ARBA" id="ARBA00022908"/>
    </source>
</evidence>
<dbReference type="InterPro" id="IPR006119">
    <property type="entry name" value="Resolv_N"/>
</dbReference>
<feature type="active site" description="O-(5'-phospho-DNA)-serine intermediate" evidence="4">
    <location>
        <position position="26"/>
    </location>
</feature>
<keyword evidence="3" id="KW-0233">DNA recombination</keyword>
<dbReference type="RefSeq" id="WP_379903093.1">
    <property type="nucleotide sequence ID" value="NZ_JBHRTR010000031.1"/>
</dbReference>
<dbReference type="Pfam" id="PF00239">
    <property type="entry name" value="Resolvase"/>
    <property type="match status" value="1"/>
</dbReference>
<reference evidence="8" key="1">
    <citation type="journal article" date="2019" name="Int. J. Syst. Evol. Microbiol.">
        <title>The Global Catalogue of Microorganisms (GCM) 10K type strain sequencing project: providing services to taxonomists for standard genome sequencing and annotation.</title>
        <authorList>
            <consortium name="The Broad Institute Genomics Platform"/>
            <consortium name="The Broad Institute Genome Sequencing Center for Infectious Disease"/>
            <person name="Wu L."/>
            <person name="Ma J."/>
        </authorList>
    </citation>
    <scope>NUCLEOTIDE SEQUENCE [LARGE SCALE GENOMIC DNA]</scope>
    <source>
        <strain evidence="8">KCTC 42964</strain>
    </source>
</reference>
<dbReference type="Proteomes" id="UP001595528">
    <property type="component" value="Unassembled WGS sequence"/>
</dbReference>
<dbReference type="PROSITE" id="PS51736">
    <property type="entry name" value="RECOMBINASES_3"/>
    <property type="match status" value="1"/>
</dbReference>